<keyword evidence="2" id="KW-1185">Reference proteome</keyword>
<protein>
    <submittedName>
        <fullName evidence="1">Uncharacterized protein</fullName>
    </submittedName>
</protein>
<organism evidence="1 2">
    <name type="scientific">Eikenella halliae</name>
    <dbReference type="NCBI Taxonomy" id="1795832"/>
    <lineage>
        <taxon>Bacteria</taxon>
        <taxon>Pseudomonadati</taxon>
        <taxon>Pseudomonadota</taxon>
        <taxon>Betaproteobacteria</taxon>
        <taxon>Neisseriales</taxon>
        <taxon>Neisseriaceae</taxon>
        <taxon>Eikenella</taxon>
    </lineage>
</organism>
<comment type="caution">
    <text evidence="1">The sequence shown here is derived from an EMBL/GenBank/DDBJ whole genome shotgun (WGS) entry which is preliminary data.</text>
</comment>
<evidence type="ECO:0000313" key="1">
    <source>
        <dbReference type="EMBL" id="OAM45043.1"/>
    </source>
</evidence>
<dbReference type="Proteomes" id="UP000077726">
    <property type="component" value="Unassembled WGS sequence"/>
</dbReference>
<dbReference type="AlphaFoldDB" id="A0A1B6W1Y2"/>
<reference evidence="2" key="1">
    <citation type="submission" date="2016-05" db="EMBL/GenBank/DDBJ databases">
        <title>Draft genome of Corynebacterium afermentans subsp. afermentans LCDC 88199T.</title>
        <authorList>
            <person name="Bernier A.-M."/>
            <person name="Bernard K."/>
        </authorList>
    </citation>
    <scope>NUCLEOTIDE SEQUENCE [LARGE SCALE GENOMIC DNA]</scope>
    <source>
        <strain evidence="2">NML130454</strain>
    </source>
</reference>
<proteinExistence type="predicted"/>
<gene>
    <name evidence="1" type="ORF">A7Q00_00480</name>
</gene>
<sequence length="90" mass="10019">MLALGMKQIKTAILSKSSKPNVGNNIAMLAADWVRKRQPLFPIPSQTQLPLTLGQKIGDHVGHQALLALWLARIMIKYKGFNYAYLLMGD</sequence>
<dbReference type="EMBL" id="LXSQ01000002">
    <property type="protein sequence ID" value="OAM45043.1"/>
    <property type="molecule type" value="Genomic_DNA"/>
</dbReference>
<accession>A0A1B6W1Y2</accession>
<name>A0A1B6W1Y2_9NEIS</name>
<evidence type="ECO:0000313" key="2">
    <source>
        <dbReference type="Proteomes" id="UP000077726"/>
    </source>
</evidence>